<dbReference type="AlphaFoldDB" id="A0A2Z7B0U9"/>
<feature type="region of interest" description="Disordered" evidence="1">
    <location>
        <begin position="80"/>
        <end position="102"/>
    </location>
</feature>
<reference evidence="2 3" key="1">
    <citation type="journal article" date="2015" name="Proc. Natl. Acad. Sci. U.S.A.">
        <title>The resurrection genome of Boea hygrometrica: A blueprint for survival of dehydration.</title>
        <authorList>
            <person name="Xiao L."/>
            <person name="Yang G."/>
            <person name="Zhang L."/>
            <person name="Yang X."/>
            <person name="Zhao S."/>
            <person name="Ji Z."/>
            <person name="Zhou Q."/>
            <person name="Hu M."/>
            <person name="Wang Y."/>
            <person name="Chen M."/>
            <person name="Xu Y."/>
            <person name="Jin H."/>
            <person name="Xiao X."/>
            <person name="Hu G."/>
            <person name="Bao F."/>
            <person name="Hu Y."/>
            <person name="Wan P."/>
            <person name="Li L."/>
            <person name="Deng X."/>
            <person name="Kuang T."/>
            <person name="Xiang C."/>
            <person name="Zhu J.K."/>
            <person name="Oliver M.J."/>
            <person name="He Y."/>
        </authorList>
    </citation>
    <scope>NUCLEOTIDE SEQUENCE [LARGE SCALE GENOMIC DNA]</scope>
    <source>
        <strain evidence="3">cv. XS01</strain>
    </source>
</reference>
<dbReference type="EMBL" id="KV010231">
    <property type="protein sequence ID" value="KZV27929.1"/>
    <property type="molecule type" value="Genomic_DNA"/>
</dbReference>
<evidence type="ECO:0000313" key="3">
    <source>
        <dbReference type="Proteomes" id="UP000250235"/>
    </source>
</evidence>
<keyword evidence="3" id="KW-1185">Reference proteome</keyword>
<gene>
    <name evidence="2" type="ORF">F511_30713</name>
</gene>
<protein>
    <submittedName>
        <fullName evidence="2">Uncharacterized protein</fullName>
    </submittedName>
</protein>
<organism evidence="2 3">
    <name type="scientific">Dorcoceras hygrometricum</name>
    <dbReference type="NCBI Taxonomy" id="472368"/>
    <lineage>
        <taxon>Eukaryota</taxon>
        <taxon>Viridiplantae</taxon>
        <taxon>Streptophyta</taxon>
        <taxon>Embryophyta</taxon>
        <taxon>Tracheophyta</taxon>
        <taxon>Spermatophyta</taxon>
        <taxon>Magnoliopsida</taxon>
        <taxon>eudicotyledons</taxon>
        <taxon>Gunneridae</taxon>
        <taxon>Pentapetalae</taxon>
        <taxon>asterids</taxon>
        <taxon>lamiids</taxon>
        <taxon>Lamiales</taxon>
        <taxon>Gesneriaceae</taxon>
        <taxon>Didymocarpoideae</taxon>
        <taxon>Trichosporeae</taxon>
        <taxon>Loxocarpinae</taxon>
        <taxon>Dorcoceras</taxon>
    </lineage>
</organism>
<accession>A0A2Z7B0U9</accession>
<evidence type="ECO:0000256" key="1">
    <source>
        <dbReference type="SAM" id="MobiDB-lite"/>
    </source>
</evidence>
<sequence length="241" mass="27646">MDVLSSFRATVDYFHGVVRSPPVWQEVEFQRPQFPIDDSVDLGHVNVWPVVVGQCRVYDLCFGRILFVLGLLHDPQSNHGNLKTHTGKQYQPQRDMGSNPSTESNIKQLTVSNKYYANAMHEQLSTTEGYTQWQWLTDPSMEIRYGSYQLSLNSILARTETATTRHGYNRSELKGQNTYPNKLGRNANRLHKGDVLAHLTSFKQASKSSTKRSFLARGVQRYHSYFNRSCLPSTIEEDKVR</sequence>
<name>A0A2Z7B0U9_9LAMI</name>
<dbReference type="Proteomes" id="UP000250235">
    <property type="component" value="Unassembled WGS sequence"/>
</dbReference>
<proteinExistence type="predicted"/>
<evidence type="ECO:0000313" key="2">
    <source>
        <dbReference type="EMBL" id="KZV27929.1"/>
    </source>
</evidence>